<dbReference type="Proteomes" id="UP000735302">
    <property type="component" value="Unassembled WGS sequence"/>
</dbReference>
<dbReference type="EMBL" id="BLXT01005843">
    <property type="protein sequence ID" value="GFO26524.1"/>
    <property type="molecule type" value="Genomic_DNA"/>
</dbReference>
<dbReference type="AlphaFoldDB" id="A0AAV4C1X6"/>
<evidence type="ECO:0000313" key="2">
    <source>
        <dbReference type="Proteomes" id="UP000735302"/>
    </source>
</evidence>
<comment type="caution">
    <text evidence="1">The sequence shown here is derived from an EMBL/GenBank/DDBJ whole genome shotgun (WGS) entry which is preliminary data.</text>
</comment>
<keyword evidence="2" id="KW-1185">Reference proteome</keyword>
<reference evidence="1 2" key="1">
    <citation type="journal article" date="2021" name="Elife">
        <title>Chloroplast acquisition without the gene transfer in kleptoplastic sea slugs, Plakobranchus ocellatus.</title>
        <authorList>
            <person name="Maeda T."/>
            <person name="Takahashi S."/>
            <person name="Yoshida T."/>
            <person name="Shimamura S."/>
            <person name="Takaki Y."/>
            <person name="Nagai Y."/>
            <person name="Toyoda A."/>
            <person name="Suzuki Y."/>
            <person name="Arimoto A."/>
            <person name="Ishii H."/>
            <person name="Satoh N."/>
            <person name="Nishiyama T."/>
            <person name="Hasebe M."/>
            <person name="Maruyama T."/>
            <person name="Minagawa J."/>
            <person name="Obokata J."/>
            <person name="Shigenobu S."/>
        </authorList>
    </citation>
    <scope>NUCLEOTIDE SEQUENCE [LARGE SCALE GENOMIC DNA]</scope>
</reference>
<proteinExistence type="predicted"/>
<protein>
    <submittedName>
        <fullName evidence="1">Uncharacterized protein</fullName>
    </submittedName>
</protein>
<evidence type="ECO:0000313" key="1">
    <source>
        <dbReference type="EMBL" id="GFO26524.1"/>
    </source>
</evidence>
<accession>A0AAV4C1X6</accession>
<gene>
    <name evidence="1" type="ORF">PoB_005302900</name>
</gene>
<organism evidence="1 2">
    <name type="scientific">Plakobranchus ocellatus</name>
    <dbReference type="NCBI Taxonomy" id="259542"/>
    <lineage>
        <taxon>Eukaryota</taxon>
        <taxon>Metazoa</taxon>
        <taxon>Spiralia</taxon>
        <taxon>Lophotrochozoa</taxon>
        <taxon>Mollusca</taxon>
        <taxon>Gastropoda</taxon>
        <taxon>Heterobranchia</taxon>
        <taxon>Euthyneura</taxon>
        <taxon>Panpulmonata</taxon>
        <taxon>Sacoglossa</taxon>
        <taxon>Placobranchoidea</taxon>
        <taxon>Plakobranchidae</taxon>
        <taxon>Plakobranchus</taxon>
    </lineage>
</organism>
<sequence length="113" mass="11913">MAQALPIVTVFAQINTRDDGLTDAKSVYESLAIAAWGVTLRLHSVLGSDIKLKNHLSVMAGFSAVCLSAGVESFLVKSAHGIMDPELRLGNMSDVIGQVLAASFDNLVLKVTA</sequence>
<name>A0AAV4C1X6_9GAST</name>